<dbReference type="OrthoDB" id="5242677at2"/>
<dbReference type="Gene3D" id="3.30.70.1450">
    <property type="entry name" value="Regulator of K+ conductance, C-terminal domain"/>
    <property type="match status" value="1"/>
</dbReference>
<comment type="caution">
    <text evidence="2">The sequence shown here is derived from an EMBL/GenBank/DDBJ whole genome shotgun (WGS) entry which is preliminary data.</text>
</comment>
<organism evidence="2 3">
    <name type="scientific">Agromyces ramosus</name>
    <dbReference type="NCBI Taxonomy" id="33879"/>
    <lineage>
        <taxon>Bacteria</taxon>
        <taxon>Bacillati</taxon>
        <taxon>Actinomycetota</taxon>
        <taxon>Actinomycetes</taxon>
        <taxon>Micrococcales</taxon>
        <taxon>Microbacteriaceae</taxon>
        <taxon>Agromyces</taxon>
    </lineage>
</organism>
<dbReference type="AlphaFoldDB" id="A0A4Q7MBW3"/>
<evidence type="ECO:0000313" key="2">
    <source>
        <dbReference type="EMBL" id="RZS64202.1"/>
    </source>
</evidence>
<dbReference type="EMBL" id="SGWY01000003">
    <property type="protein sequence ID" value="RZS64202.1"/>
    <property type="molecule type" value="Genomic_DNA"/>
</dbReference>
<keyword evidence="3" id="KW-1185">Reference proteome</keyword>
<name>A0A4Q7MBW3_9MICO</name>
<accession>A0A4Q7MBW3</accession>
<dbReference type="InterPro" id="IPR036721">
    <property type="entry name" value="RCK_C_sf"/>
</dbReference>
<dbReference type="InterPro" id="IPR026278">
    <property type="entry name" value="KhtT"/>
</dbReference>
<dbReference type="PROSITE" id="PS51202">
    <property type="entry name" value="RCK_C"/>
    <property type="match status" value="1"/>
</dbReference>
<dbReference type="InterPro" id="IPR006037">
    <property type="entry name" value="RCK_C"/>
</dbReference>
<sequence>MVDVRRVTLPGVGVLHSITTSDGVEVAVVAHRTGSSDLVSRPAGARGDDEAITVRLDEEEAHALAELLGGTRIVESIAELDELPGVPIDWVTVDDDDALAGHRLGEVPAASGVALVAVVRDDHAHPSPSADFVVQPGDTIVAVGPTEGIEAVFRAIRRGVAGDAEA</sequence>
<feature type="domain" description="RCK C-terminal" evidence="1">
    <location>
        <begin position="75"/>
        <end position="158"/>
    </location>
</feature>
<dbReference type="GO" id="GO:0008324">
    <property type="term" value="F:monoatomic cation transmembrane transporter activity"/>
    <property type="evidence" value="ECO:0007669"/>
    <property type="project" value="InterPro"/>
</dbReference>
<gene>
    <name evidence="2" type="ORF">EV187_2582</name>
</gene>
<dbReference type="PIRSF" id="PIRSF005028">
    <property type="entry name" value="KhtT"/>
    <property type="match status" value="1"/>
</dbReference>
<dbReference type="Pfam" id="PF25991">
    <property type="entry name" value="KhtT_N"/>
    <property type="match status" value="1"/>
</dbReference>
<dbReference type="SUPFAM" id="SSF116726">
    <property type="entry name" value="TrkA C-terminal domain-like"/>
    <property type="match status" value="1"/>
</dbReference>
<dbReference type="GO" id="GO:0006813">
    <property type="term" value="P:potassium ion transport"/>
    <property type="evidence" value="ECO:0007669"/>
    <property type="project" value="InterPro"/>
</dbReference>
<evidence type="ECO:0000259" key="1">
    <source>
        <dbReference type="PROSITE" id="PS51202"/>
    </source>
</evidence>
<protein>
    <submittedName>
        <fullName evidence="2">Potassium/proton antiporter regulatory subunit (CPA2 family)</fullName>
    </submittedName>
</protein>
<dbReference type="Proteomes" id="UP000293289">
    <property type="component" value="Unassembled WGS sequence"/>
</dbReference>
<dbReference type="InterPro" id="IPR058776">
    <property type="entry name" value="KhtT-like_N"/>
</dbReference>
<proteinExistence type="predicted"/>
<evidence type="ECO:0000313" key="3">
    <source>
        <dbReference type="Proteomes" id="UP000293289"/>
    </source>
</evidence>
<dbReference type="RefSeq" id="WP_130353471.1">
    <property type="nucleotide sequence ID" value="NZ_SGWY01000003.1"/>
</dbReference>
<reference evidence="2 3" key="1">
    <citation type="submission" date="2019-02" db="EMBL/GenBank/DDBJ databases">
        <title>Genomic Encyclopedia of Type Strains, Phase IV (KMG-IV): sequencing the most valuable type-strain genomes for metagenomic binning, comparative biology and taxonomic classification.</title>
        <authorList>
            <person name="Goeker M."/>
        </authorList>
    </citation>
    <scope>NUCLEOTIDE SEQUENCE [LARGE SCALE GENOMIC DNA]</scope>
    <source>
        <strain evidence="2 3">DSM 43045</strain>
    </source>
</reference>
<dbReference type="Pfam" id="PF02080">
    <property type="entry name" value="TrkA_C"/>
    <property type="match status" value="1"/>
</dbReference>